<accession>A0A2J6QU26</accession>
<reference evidence="1 2" key="1">
    <citation type="submission" date="2016-04" db="EMBL/GenBank/DDBJ databases">
        <title>A degradative enzymes factory behind the ericoid mycorrhizal symbiosis.</title>
        <authorList>
            <consortium name="DOE Joint Genome Institute"/>
            <person name="Martino E."/>
            <person name="Morin E."/>
            <person name="Grelet G."/>
            <person name="Kuo A."/>
            <person name="Kohler A."/>
            <person name="Daghino S."/>
            <person name="Barry K."/>
            <person name="Choi C."/>
            <person name="Cichocki N."/>
            <person name="Clum A."/>
            <person name="Copeland A."/>
            <person name="Hainaut M."/>
            <person name="Haridas S."/>
            <person name="Labutti K."/>
            <person name="Lindquist E."/>
            <person name="Lipzen A."/>
            <person name="Khouja H.-R."/>
            <person name="Murat C."/>
            <person name="Ohm R."/>
            <person name="Olson A."/>
            <person name="Spatafora J."/>
            <person name="Veneault-Fourrey C."/>
            <person name="Henrissat B."/>
            <person name="Grigoriev I."/>
            <person name="Martin F."/>
            <person name="Perotto S."/>
        </authorList>
    </citation>
    <scope>NUCLEOTIDE SEQUENCE [LARGE SCALE GENOMIC DNA]</scope>
    <source>
        <strain evidence="1 2">F</strain>
    </source>
</reference>
<organism evidence="1 2">
    <name type="scientific">Hyaloscypha variabilis (strain UAMH 11265 / GT02V1 / F)</name>
    <name type="common">Meliniomyces variabilis</name>
    <dbReference type="NCBI Taxonomy" id="1149755"/>
    <lineage>
        <taxon>Eukaryota</taxon>
        <taxon>Fungi</taxon>
        <taxon>Dikarya</taxon>
        <taxon>Ascomycota</taxon>
        <taxon>Pezizomycotina</taxon>
        <taxon>Leotiomycetes</taxon>
        <taxon>Helotiales</taxon>
        <taxon>Hyaloscyphaceae</taxon>
        <taxon>Hyaloscypha</taxon>
        <taxon>Hyaloscypha variabilis</taxon>
    </lineage>
</organism>
<sequence>MSFGWSAGDIATAIAVAYNLIQAPDDAHGAAKDYREAVAFLDGLRRVLEPLQTFSDWGAYPAYGRDIGQQVNLIKLPIKEFLDTVLKYEPSLGEDARRSWQRRLPTTLRTLQWHIFMTKKVLSLRGKIESHMRILDSLMHMLTLDVTLTAQRTLPHTIRTTFEETIRPDLITVLRECLPPMPTADPNIIRETIVAKLSEHHSLIAAAMEEIKQQIKRPQLIERQIQSLLSFENGSHRQNALAERQQLGGLAEQP</sequence>
<dbReference type="AlphaFoldDB" id="A0A2J6QU26"/>
<proteinExistence type="predicted"/>
<dbReference type="PANTHER" id="PTHR38886:SF1">
    <property type="entry name" value="NACHT-NTPASE AND P-LOOP NTPASES N-TERMINAL DOMAIN-CONTAINING PROTEIN"/>
    <property type="match status" value="1"/>
</dbReference>
<dbReference type="PANTHER" id="PTHR38886">
    <property type="entry name" value="SESA DOMAIN-CONTAINING PROTEIN"/>
    <property type="match status" value="1"/>
</dbReference>
<evidence type="ECO:0000313" key="2">
    <source>
        <dbReference type="Proteomes" id="UP000235786"/>
    </source>
</evidence>
<keyword evidence="2" id="KW-1185">Reference proteome</keyword>
<dbReference type="OrthoDB" id="3045089at2759"/>
<evidence type="ECO:0000313" key="1">
    <source>
        <dbReference type="EMBL" id="PMD29769.1"/>
    </source>
</evidence>
<dbReference type="Proteomes" id="UP000235786">
    <property type="component" value="Unassembled WGS sequence"/>
</dbReference>
<dbReference type="EMBL" id="KZ613971">
    <property type="protein sequence ID" value="PMD29769.1"/>
    <property type="molecule type" value="Genomic_DNA"/>
</dbReference>
<protein>
    <submittedName>
        <fullName evidence="1">Uncharacterized protein</fullName>
    </submittedName>
</protein>
<gene>
    <name evidence="1" type="ORF">L207DRAFT_593091</name>
</gene>
<name>A0A2J6QU26_HYAVF</name>